<dbReference type="InterPro" id="IPR036890">
    <property type="entry name" value="HATPase_C_sf"/>
</dbReference>
<dbReference type="Gene3D" id="3.30.565.10">
    <property type="entry name" value="Histidine kinase-like ATPase, C-terminal domain"/>
    <property type="match status" value="1"/>
</dbReference>
<dbReference type="Pfam" id="PF06580">
    <property type="entry name" value="His_kinase"/>
    <property type="match status" value="1"/>
</dbReference>
<dbReference type="SMART" id="SM00387">
    <property type="entry name" value="HATPase_c"/>
    <property type="match status" value="1"/>
</dbReference>
<dbReference type="InterPro" id="IPR005467">
    <property type="entry name" value="His_kinase_dom"/>
</dbReference>
<accession>A0A315ZUF7</accession>
<dbReference type="CDD" id="cd06225">
    <property type="entry name" value="HAMP"/>
    <property type="match status" value="1"/>
</dbReference>
<dbReference type="Pfam" id="PF02518">
    <property type="entry name" value="HATPase_c"/>
    <property type="match status" value="1"/>
</dbReference>
<evidence type="ECO:0000256" key="10">
    <source>
        <dbReference type="ARBA" id="ARBA00023012"/>
    </source>
</evidence>
<evidence type="ECO:0000256" key="1">
    <source>
        <dbReference type="ARBA" id="ARBA00000085"/>
    </source>
</evidence>
<evidence type="ECO:0000259" key="14">
    <source>
        <dbReference type="PROSITE" id="PS50885"/>
    </source>
</evidence>
<keyword evidence="9 12" id="KW-1133">Transmembrane helix</keyword>
<dbReference type="InterPro" id="IPR010559">
    <property type="entry name" value="Sig_transdc_His_kin_internal"/>
</dbReference>
<name>A0A315ZUF7_9FIRM</name>
<gene>
    <name evidence="15" type="ORF">SAMN05216529_108126</name>
</gene>
<keyword evidence="5" id="KW-0597">Phosphoprotein</keyword>
<keyword evidence="6" id="KW-0808">Transferase</keyword>
<keyword evidence="16" id="KW-1185">Reference proteome</keyword>
<keyword evidence="11 12" id="KW-0472">Membrane</keyword>
<evidence type="ECO:0000256" key="4">
    <source>
        <dbReference type="ARBA" id="ARBA00022475"/>
    </source>
</evidence>
<dbReference type="SMART" id="SM00304">
    <property type="entry name" value="HAMP"/>
    <property type="match status" value="1"/>
</dbReference>
<dbReference type="RefSeq" id="WP_109712205.1">
    <property type="nucleotide sequence ID" value="NZ_QGDS01000008.1"/>
</dbReference>
<evidence type="ECO:0000256" key="2">
    <source>
        <dbReference type="ARBA" id="ARBA00004651"/>
    </source>
</evidence>
<dbReference type="PROSITE" id="PS50885">
    <property type="entry name" value="HAMP"/>
    <property type="match status" value="1"/>
</dbReference>
<keyword evidence="7 12" id="KW-0812">Transmembrane</keyword>
<evidence type="ECO:0000256" key="9">
    <source>
        <dbReference type="ARBA" id="ARBA00022989"/>
    </source>
</evidence>
<evidence type="ECO:0000259" key="13">
    <source>
        <dbReference type="PROSITE" id="PS50109"/>
    </source>
</evidence>
<dbReference type="Pfam" id="PF00672">
    <property type="entry name" value="HAMP"/>
    <property type="match status" value="1"/>
</dbReference>
<evidence type="ECO:0000256" key="5">
    <source>
        <dbReference type="ARBA" id="ARBA00022553"/>
    </source>
</evidence>
<dbReference type="EMBL" id="UHJJ01000008">
    <property type="protein sequence ID" value="SUQ14901.1"/>
    <property type="molecule type" value="Genomic_DNA"/>
</dbReference>
<feature type="transmembrane region" description="Helical" evidence="12">
    <location>
        <begin position="17"/>
        <end position="40"/>
    </location>
</feature>
<dbReference type="InterPro" id="IPR033479">
    <property type="entry name" value="dCache_1"/>
</dbReference>
<dbReference type="Gene3D" id="1.10.8.500">
    <property type="entry name" value="HAMP domain in histidine kinase"/>
    <property type="match status" value="1"/>
</dbReference>
<evidence type="ECO:0000256" key="7">
    <source>
        <dbReference type="ARBA" id="ARBA00022692"/>
    </source>
</evidence>
<evidence type="ECO:0000256" key="12">
    <source>
        <dbReference type="SAM" id="Phobius"/>
    </source>
</evidence>
<dbReference type="PANTHER" id="PTHR34220">
    <property type="entry name" value="SENSOR HISTIDINE KINASE YPDA"/>
    <property type="match status" value="1"/>
</dbReference>
<dbReference type="InterPro" id="IPR050640">
    <property type="entry name" value="Bact_2-comp_sensor_kinase"/>
</dbReference>
<comment type="subcellular location">
    <subcellularLocation>
        <location evidence="2">Cell membrane</location>
        <topology evidence="2">Multi-pass membrane protein</topology>
    </subcellularLocation>
</comment>
<evidence type="ECO:0000256" key="11">
    <source>
        <dbReference type="ARBA" id="ARBA00023136"/>
    </source>
</evidence>
<dbReference type="GO" id="GO:0000155">
    <property type="term" value="F:phosphorelay sensor kinase activity"/>
    <property type="evidence" value="ECO:0007669"/>
    <property type="project" value="InterPro"/>
</dbReference>
<dbReference type="AlphaFoldDB" id="A0A315ZUF7"/>
<feature type="domain" description="HAMP" evidence="14">
    <location>
        <begin position="325"/>
        <end position="377"/>
    </location>
</feature>
<dbReference type="SUPFAM" id="SSF158472">
    <property type="entry name" value="HAMP domain-like"/>
    <property type="match status" value="1"/>
</dbReference>
<dbReference type="Proteomes" id="UP000254051">
    <property type="component" value="Unassembled WGS sequence"/>
</dbReference>
<comment type="catalytic activity">
    <reaction evidence="1">
        <text>ATP + protein L-histidine = ADP + protein N-phospho-L-histidine.</text>
        <dbReference type="EC" id="2.7.13.3"/>
    </reaction>
</comment>
<dbReference type="SUPFAM" id="SSF55874">
    <property type="entry name" value="ATPase domain of HSP90 chaperone/DNA topoisomerase II/histidine kinase"/>
    <property type="match status" value="1"/>
</dbReference>
<sequence>MGKIQNAYRNLKFGNKLIVIFLIVIILPEVVLSAFSAYLGSYSLKNKVMKSTQETTRQMIDNIDNEINNTMNLAMQVTSDRKLKEILAQEKKATTASYYEDEQYMNNLIDMAFVTSFAVENIYICSYNGMVYTSDKNYLSLRKEYDFTRTQWFALMKRSGTNTLILSTYDRAAVIQEGAEKKLFSIVKKIYDENNRKEVGCIIVDLSCNTLGNLLQDMNNNKGQKVVIVDDNKTIVYHPDSRYIGTQFRSDYISDALMQKSGYLESEKENKFVAFSTSEITKWSVIYELEAAALLSDIRNLRIVIIATTLLCIIVSLYLAFTVKRSMTEPITQLQKKMRQVGKGDFDIDADTGTQDEIGQLSSSFDKMVKKTKQLIDNVYQSEIYQKEAELNALQAQINPHFLYNTLQTIDMMAEAEGADSISDACQALSKMYRYSINRGQEYVSLKEEISHIKNYMIIQKLRFGKRIDIFYEIEEACGELLIVKLLIQPLVENAVVHGIENSIGKCHVVVRAYQKDETLVIQVEDDGDGIPGERLEQLNNRLENYSRNDIVHKVSYEGTHSSIGLENTNARIKLYFGEEYGIKIGSKEGVGTLVELNLPVKTM</sequence>
<feature type="domain" description="Histidine kinase" evidence="13">
    <location>
        <begin position="487"/>
        <end position="603"/>
    </location>
</feature>
<organism evidence="15 16">
    <name type="scientific">Faecalicatena contorta</name>
    <dbReference type="NCBI Taxonomy" id="39482"/>
    <lineage>
        <taxon>Bacteria</taxon>
        <taxon>Bacillati</taxon>
        <taxon>Bacillota</taxon>
        <taxon>Clostridia</taxon>
        <taxon>Lachnospirales</taxon>
        <taxon>Lachnospiraceae</taxon>
        <taxon>Faecalicatena</taxon>
    </lineage>
</organism>
<reference evidence="16" key="1">
    <citation type="submission" date="2017-07" db="EMBL/GenBank/DDBJ databases">
        <authorList>
            <person name="Varghese N."/>
            <person name="Submissions S."/>
        </authorList>
    </citation>
    <scope>NUCLEOTIDE SEQUENCE [LARGE SCALE GENOMIC DNA]</scope>
    <source>
        <strain evidence="16">NLAE-zl-C134</strain>
    </source>
</reference>
<dbReference type="Gene3D" id="3.30.450.20">
    <property type="entry name" value="PAS domain"/>
    <property type="match status" value="1"/>
</dbReference>
<evidence type="ECO:0000256" key="6">
    <source>
        <dbReference type="ARBA" id="ARBA00022679"/>
    </source>
</evidence>
<dbReference type="PANTHER" id="PTHR34220:SF7">
    <property type="entry name" value="SENSOR HISTIDINE KINASE YPDA"/>
    <property type="match status" value="1"/>
</dbReference>
<dbReference type="InterPro" id="IPR003660">
    <property type="entry name" value="HAMP_dom"/>
</dbReference>
<protein>
    <recommendedName>
        <fullName evidence="3">histidine kinase</fullName>
        <ecNumber evidence="3">2.7.13.3</ecNumber>
    </recommendedName>
</protein>
<dbReference type="Pfam" id="PF02743">
    <property type="entry name" value="dCache_1"/>
    <property type="match status" value="1"/>
</dbReference>
<dbReference type="GO" id="GO:0005886">
    <property type="term" value="C:plasma membrane"/>
    <property type="evidence" value="ECO:0007669"/>
    <property type="project" value="UniProtKB-SubCell"/>
</dbReference>
<dbReference type="OrthoDB" id="9776552at2"/>
<dbReference type="InterPro" id="IPR003594">
    <property type="entry name" value="HATPase_dom"/>
</dbReference>
<evidence type="ECO:0000313" key="15">
    <source>
        <dbReference type="EMBL" id="SUQ14901.1"/>
    </source>
</evidence>
<evidence type="ECO:0000313" key="16">
    <source>
        <dbReference type="Proteomes" id="UP000254051"/>
    </source>
</evidence>
<keyword evidence="10" id="KW-0902">Two-component regulatory system</keyword>
<feature type="transmembrane region" description="Helical" evidence="12">
    <location>
        <begin position="303"/>
        <end position="321"/>
    </location>
</feature>
<evidence type="ECO:0000256" key="3">
    <source>
        <dbReference type="ARBA" id="ARBA00012438"/>
    </source>
</evidence>
<dbReference type="EC" id="2.7.13.3" evidence="3"/>
<keyword evidence="4" id="KW-1003">Cell membrane</keyword>
<evidence type="ECO:0000256" key="8">
    <source>
        <dbReference type="ARBA" id="ARBA00022777"/>
    </source>
</evidence>
<keyword evidence="8 15" id="KW-0418">Kinase</keyword>
<dbReference type="PROSITE" id="PS50109">
    <property type="entry name" value="HIS_KIN"/>
    <property type="match status" value="1"/>
</dbReference>
<proteinExistence type="predicted"/>